<dbReference type="Proteomes" id="UP000295087">
    <property type="component" value="Unassembled WGS sequence"/>
</dbReference>
<accession>A0A4R6PK35</accession>
<dbReference type="EMBL" id="SNXK01000004">
    <property type="protein sequence ID" value="TDP37983.1"/>
    <property type="molecule type" value="Genomic_DNA"/>
</dbReference>
<gene>
    <name evidence="1" type="ORF">DFR75_104335</name>
</gene>
<keyword evidence="2" id="KW-1185">Reference proteome</keyword>
<organism evidence="1 2">
    <name type="scientific">Nocardia ignorata</name>
    <dbReference type="NCBI Taxonomy" id="145285"/>
    <lineage>
        <taxon>Bacteria</taxon>
        <taxon>Bacillati</taxon>
        <taxon>Actinomycetota</taxon>
        <taxon>Actinomycetes</taxon>
        <taxon>Mycobacteriales</taxon>
        <taxon>Nocardiaceae</taxon>
        <taxon>Nocardia</taxon>
    </lineage>
</organism>
<dbReference type="RefSeq" id="WP_067488899.1">
    <property type="nucleotide sequence ID" value="NZ_SNXK01000004.1"/>
</dbReference>
<comment type="caution">
    <text evidence="1">The sequence shown here is derived from an EMBL/GenBank/DDBJ whole genome shotgun (WGS) entry which is preliminary data.</text>
</comment>
<sequence length="301" mass="33165">MTSTALYCGTRWDEQGRWCYELLRADGTVDLLPGLGTRLAFRVTEGRYCLGYRAFGGEPGRRTCPNEARIDTGHQCERCRIREGWSVVHSHRGPLDTLPEQVRDYMARPHHLYIAYFGDGMAKVGTASAMRRHRRLFEQGALAARFITDSPDGLHVRELERVVTERAGLRQSVPGVTKTRILTRPLRPWSAVEEGVAEAAAHAASALPDDIVRTDIAWSGGRDFYATIQASGRFPDPIEITAAAGEYVFDAVAAHGHTLACRDPAGAAELVLVNDSRLVGRRIELDPAISVTPEPAQTSLF</sequence>
<dbReference type="AlphaFoldDB" id="A0A4R6PK35"/>
<proteinExistence type="predicted"/>
<evidence type="ECO:0000313" key="2">
    <source>
        <dbReference type="Proteomes" id="UP000295087"/>
    </source>
</evidence>
<protein>
    <submittedName>
        <fullName evidence="1">Uncharacterized protein DUF2797</fullName>
    </submittedName>
</protein>
<reference evidence="1 2" key="1">
    <citation type="submission" date="2019-03" db="EMBL/GenBank/DDBJ databases">
        <title>Genomic Encyclopedia of Type Strains, Phase IV (KMG-IV): sequencing the most valuable type-strain genomes for metagenomic binning, comparative biology and taxonomic classification.</title>
        <authorList>
            <person name="Goeker M."/>
        </authorList>
    </citation>
    <scope>NUCLEOTIDE SEQUENCE [LARGE SCALE GENOMIC DNA]</scope>
    <source>
        <strain evidence="1 2">DSM 44496</strain>
    </source>
</reference>
<name>A0A4R6PK35_NOCIG</name>
<evidence type="ECO:0000313" key="1">
    <source>
        <dbReference type="EMBL" id="TDP37983.1"/>
    </source>
</evidence>